<dbReference type="PANTHER" id="PTHR32089">
    <property type="entry name" value="METHYL-ACCEPTING CHEMOTAXIS PROTEIN MCPB"/>
    <property type="match status" value="1"/>
</dbReference>
<dbReference type="Pfam" id="PF00015">
    <property type="entry name" value="MCPsignal"/>
    <property type="match status" value="1"/>
</dbReference>
<dbReference type="GO" id="GO:0016020">
    <property type="term" value="C:membrane"/>
    <property type="evidence" value="ECO:0007669"/>
    <property type="project" value="UniProtKB-SubCell"/>
</dbReference>
<accession>A0A518BV24</accession>
<dbReference type="Pfam" id="PF13675">
    <property type="entry name" value="PilJ"/>
    <property type="match status" value="1"/>
</dbReference>
<keyword evidence="13" id="KW-1185">Reference proteome</keyword>
<dbReference type="InterPro" id="IPR003660">
    <property type="entry name" value="HAMP_dom"/>
</dbReference>
<evidence type="ECO:0000313" key="13">
    <source>
        <dbReference type="Proteomes" id="UP000320386"/>
    </source>
</evidence>
<name>A0A518BV24_9BACT</name>
<evidence type="ECO:0000256" key="1">
    <source>
        <dbReference type="ARBA" id="ARBA00004141"/>
    </source>
</evidence>
<dbReference type="PROSITE" id="PS50111">
    <property type="entry name" value="CHEMOTAXIS_TRANSDUC_2"/>
    <property type="match status" value="1"/>
</dbReference>
<protein>
    <submittedName>
        <fullName evidence="12">Methyl-accepting chemotaxis protein PctB</fullName>
    </submittedName>
</protein>
<evidence type="ECO:0000256" key="6">
    <source>
        <dbReference type="ARBA" id="ARBA00029447"/>
    </source>
</evidence>
<feature type="region of interest" description="Disordered" evidence="8">
    <location>
        <begin position="555"/>
        <end position="583"/>
    </location>
</feature>
<dbReference type="EMBL" id="CP036280">
    <property type="protein sequence ID" value="QDU70828.1"/>
    <property type="molecule type" value="Genomic_DNA"/>
</dbReference>
<dbReference type="PROSITE" id="PS50885">
    <property type="entry name" value="HAMP"/>
    <property type="match status" value="1"/>
</dbReference>
<feature type="domain" description="HAMP" evidence="11">
    <location>
        <begin position="219"/>
        <end position="274"/>
    </location>
</feature>
<evidence type="ECO:0000256" key="5">
    <source>
        <dbReference type="ARBA" id="ARBA00023224"/>
    </source>
</evidence>
<dbReference type="InterPro" id="IPR004089">
    <property type="entry name" value="MCPsignal_dom"/>
</dbReference>
<dbReference type="GO" id="GO:0006935">
    <property type="term" value="P:chemotaxis"/>
    <property type="evidence" value="ECO:0007669"/>
    <property type="project" value="UniProtKB-ARBA"/>
</dbReference>
<evidence type="ECO:0000256" key="8">
    <source>
        <dbReference type="SAM" id="MobiDB-lite"/>
    </source>
</evidence>
<keyword evidence="5 7" id="KW-0807">Transducer</keyword>
<dbReference type="KEGG" id="mcad:Pan265_06650"/>
<evidence type="ECO:0000256" key="2">
    <source>
        <dbReference type="ARBA" id="ARBA00022692"/>
    </source>
</evidence>
<dbReference type="InterPro" id="IPR029095">
    <property type="entry name" value="NarX-like_N"/>
</dbReference>
<dbReference type="CDD" id="cd06225">
    <property type="entry name" value="HAMP"/>
    <property type="match status" value="1"/>
</dbReference>
<dbReference type="PANTHER" id="PTHR32089:SF112">
    <property type="entry name" value="LYSOZYME-LIKE PROTEIN-RELATED"/>
    <property type="match status" value="1"/>
</dbReference>
<dbReference type="Gene3D" id="1.10.287.950">
    <property type="entry name" value="Methyl-accepting chemotaxis protein"/>
    <property type="match status" value="1"/>
</dbReference>
<evidence type="ECO:0000259" key="11">
    <source>
        <dbReference type="PROSITE" id="PS50885"/>
    </source>
</evidence>
<evidence type="ECO:0000256" key="3">
    <source>
        <dbReference type="ARBA" id="ARBA00022989"/>
    </source>
</evidence>
<dbReference type="SMART" id="SM00283">
    <property type="entry name" value="MA"/>
    <property type="match status" value="1"/>
</dbReference>
<keyword evidence="4 9" id="KW-0472">Membrane</keyword>
<dbReference type="RefSeq" id="WP_145444970.1">
    <property type="nucleotide sequence ID" value="NZ_CP036280.1"/>
</dbReference>
<evidence type="ECO:0000256" key="7">
    <source>
        <dbReference type="PROSITE-ProRule" id="PRU00284"/>
    </source>
</evidence>
<evidence type="ECO:0000259" key="10">
    <source>
        <dbReference type="PROSITE" id="PS50111"/>
    </source>
</evidence>
<gene>
    <name evidence="12" type="primary">pctB_2</name>
    <name evidence="12" type="ORF">Pan265_06650</name>
</gene>
<comment type="subcellular location">
    <subcellularLocation>
        <location evidence="1">Membrane</location>
        <topology evidence="1">Multi-pass membrane protein</topology>
    </subcellularLocation>
</comment>
<sequence>MSLVTFLNDTERDTMGIRFKLILPLLAVTLVLGAYAGLNIWTLIGQEIDGSVINMAGRQRMLSQKMTKEALEIIHDKDAATMHGHQDDLRKTTALFDDSLTRLFQGGMITVGEKQIELPPVTSASARDALEQGRKLWDSMKPAVAVLLNPDLDPQSQQAEAALTVLDSNNLALLKLMNQAVVAMQDEARAGVYTLEYLGVAAGLIGLAVLGLSVWFVQQKFVSPIVRLNDIITNMAQGDGDLSQRARATTANDEISSLIDSFNTFAEKINNLVAAVNGASQQSYAASGEIVERTRAVVEDLRAQGLQTSQIASAAEEMSHAGREVADKVSGAQTASAESGRHARSGLDVVTETIKEMKTIAETVGRSAQSVEQLGELGQQIGELVGVINDIADQTNLLALNAAIEAARAGEHGRGFAVVADEVRKLADRTTKATDEIAGSIDAIQQGTGQAVEDMNAGKQQVQTGVERAARADDSLREIVNSNTQVDAMVADIATSSQEQCEASEDVSRSITQISEVLNHSIETATATSNGVAKVAEKSEQLSGLITRFNLHAVDRRQRDTGSPDGVERRRNVEAELKAIDQP</sequence>
<dbReference type="CDD" id="cd11386">
    <property type="entry name" value="MCP_signal"/>
    <property type="match status" value="1"/>
</dbReference>
<dbReference type="GO" id="GO:0007165">
    <property type="term" value="P:signal transduction"/>
    <property type="evidence" value="ECO:0007669"/>
    <property type="project" value="UniProtKB-KW"/>
</dbReference>
<evidence type="ECO:0000256" key="4">
    <source>
        <dbReference type="ARBA" id="ARBA00023136"/>
    </source>
</evidence>
<dbReference type="SMART" id="SM00304">
    <property type="entry name" value="HAMP"/>
    <property type="match status" value="1"/>
</dbReference>
<keyword evidence="2 9" id="KW-0812">Transmembrane</keyword>
<dbReference type="AlphaFoldDB" id="A0A518BV24"/>
<dbReference type="FunFam" id="1.10.287.950:FF:000001">
    <property type="entry name" value="Methyl-accepting chemotaxis sensory transducer"/>
    <property type="match status" value="1"/>
</dbReference>
<evidence type="ECO:0000313" key="12">
    <source>
        <dbReference type="EMBL" id="QDU70828.1"/>
    </source>
</evidence>
<dbReference type="Proteomes" id="UP000320386">
    <property type="component" value="Chromosome"/>
</dbReference>
<dbReference type="Pfam" id="PF00672">
    <property type="entry name" value="HAMP"/>
    <property type="match status" value="1"/>
</dbReference>
<proteinExistence type="inferred from homology"/>
<feature type="transmembrane region" description="Helical" evidence="9">
    <location>
        <begin position="21"/>
        <end position="44"/>
    </location>
</feature>
<comment type="similarity">
    <text evidence="6">Belongs to the methyl-accepting chemotaxis (MCP) protein family.</text>
</comment>
<feature type="domain" description="Methyl-accepting transducer" evidence="10">
    <location>
        <begin position="279"/>
        <end position="515"/>
    </location>
</feature>
<organism evidence="12 13">
    <name type="scientific">Mucisphaera calidilacus</name>
    <dbReference type="NCBI Taxonomy" id="2527982"/>
    <lineage>
        <taxon>Bacteria</taxon>
        <taxon>Pseudomonadati</taxon>
        <taxon>Planctomycetota</taxon>
        <taxon>Phycisphaerae</taxon>
        <taxon>Phycisphaerales</taxon>
        <taxon>Phycisphaeraceae</taxon>
        <taxon>Mucisphaera</taxon>
    </lineage>
</organism>
<keyword evidence="3 9" id="KW-1133">Transmembrane helix</keyword>
<evidence type="ECO:0000256" key="9">
    <source>
        <dbReference type="SAM" id="Phobius"/>
    </source>
</evidence>
<dbReference type="SUPFAM" id="SSF58104">
    <property type="entry name" value="Methyl-accepting chemotaxis protein (MCP) signaling domain"/>
    <property type="match status" value="1"/>
</dbReference>
<reference evidence="12 13" key="1">
    <citation type="submission" date="2019-02" db="EMBL/GenBank/DDBJ databases">
        <title>Deep-cultivation of Planctomycetes and their phenomic and genomic characterization uncovers novel biology.</title>
        <authorList>
            <person name="Wiegand S."/>
            <person name="Jogler M."/>
            <person name="Boedeker C."/>
            <person name="Pinto D."/>
            <person name="Vollmers J."/>
            <person name="Rivas-Marin E."/>
            <person name="Kohn T."/>
            <person name="Peeters S.H."/>
            <person name="Heuer A."/>
            <person name="Rast P."/>
            <person name="Oberbeckmann S."/>
            <person name="Bunk B."/>
            <person name="Jeske O."/>
            <person name="Meyerdierks A."/>
            <person name="Storesund J.E."/>
            <person name="Kallscheuer N."/>
            <person name="Luecker S."/>
            <person name="Lage O.M."/>
            <person name="Pohl T."/>
            <person name="Merkel B.J."/>
            <person name="Hornburger P."/>
            <person name="Mueller R.-W."/>
            <person name="Bruemmer F."/>
            <person name="Labrenz M."/>
            <person name="Spormann A.M."/>
            <person name="Op den Camp H."/>
            <person name="Overmann J."/>
            <person name="Amann R."/>
            <person name="Jetten M.S.M."/>
            <person name="Mascher T."/>
            <person name="Medema M.H."/>
            <person name="Devos D.P."/>
            <person name="Kaster A.-K."/>
            <person name="Ovreas L."/>
            <person name="Rohde M."/>
            <person name="Galperin M.Y."/>
            <person name="Jogler C."/>
        </authorList>
    </citation>
    <scope>NUCLEOTIDE SEQUENCE [LARGE SCALE GENOMIC DNA]</scope>
    <source>
        <strain evidence="12 13">Pan265</strain>
    </source>
</reference>
<dbReference type="OrthoDB" id="9772755at2"/>